<dbReference type="SUPFAM" id="SSF53300">
    <property type="entry name" value="vWA-like"/>
    <property type="match status" value="1"/>
</dbReference>
<evidence type="ECO:0000256" key="16">
    <source>
        <dbReference type="SAM" id="SignalP"/>
    </source>
</evidence>
<keyword evidence="9" id="KW-0851">Voltage-gated channel</keyword>
<evidence type="ECO:0000256" key="8">
    <source>
        <dbReference type="ARBA" id="ARBA00022837"/>
    </source>
</evidence>
<dbReference type="InterPro" id="IPR051173">
    <property type="entry name" value="Ca_channel_alpha-2/delta"/>
</dbReference>
<dbReference type="Pfam" id="PF08473">
    <property type="entry name" value="VGCC_alpha2"/>
    <property type="match status" value="1"/>
</dbReference>
<dbReference type="EMBL" id="JTDY01002403">
    <property type="protein sequence ID" value="KOB71481.1"/>
    <property type="molecule type" value="Genomic_DNA"/>
</dbReference>
<dbReference type="AlphaFoldDB" id="A0A0L7L861"/>
<comment type="caution">
    <text evidence="18">The sequence shown here is derived from an EMBL/GenBank/DDBJ whole genome shotgun (WGS) entry which is preliminary data.</text>
</comment>
<evidence type="ECO:0000256" key="13">
    <source>
        <dbReference type="ARBA" id="ARBA00023157"/>
    </source>
</evidence>
<feature type="domain" description="VWFA" evidence="17">
    <location>
        <begin position="256"/>
        <end position="450"/>
    </location>
</feature>
<dbReference type="Pfam" id="PF08399">
    <property type="entry name" value="VWA_N"/>
    <property type="match status" value="1"/>
</dbReference>
<dbReference type="PROSITE" id="PS50234">
    <property type="entry name" value="VWFA"/>
    <property type="match status" value="1"/>
</dbReference>
<evidence type="ECO:0000256" key="3">
    <source>
        <dbReference type="ARBA" id="ARBA00022568"/>
    </source>
</evidence>
<dbReference type="InterPro" id="IPR002035">
    <property type="entry name" value="VWF_A"/>
</dbReference>
<keyword evidence="4" id="KW-0107">Calcium channel</keyword>
<evidence type="ECO:0000256" key="7">
    <source>
        <dbReference type="ARBA" id="ARBA00022729"/>
    </source>
</evidence>
<organism evidence="18 19">
    <name type="scientific">Operophtera brumata</name>
    <name type="common">Winter moth</name>
    <name type="synonym">Phalaena brumata</name>
    <dbReference type="NCBI Taxonomy" id="104452"/>
    <lineage>
        <taxon>Eukaryota</taxon>
        <taxon>Metazoa</taxon>
        <taxon>Ecdysozoa</taxon>
        <taxon>Arthropoda</taxon>
        <taxon>Hexapoda</taxon>
        <taxon>Insecta</taxon>
        <taxon>Pterygota</taxon>
        <taxon>Neoptera</taxon>
        <taxon>Endopterygota</taxon>
        <taxon>Lepidoptera</taxon>
        <taxon>Glossata</taxon>
        <taxon>Ditrysia</taxon>
        <taxon>Geometroidea</taxon>
        <taxon>Geometridae</taxon>
        <taxon>Larentiinae</taxon>
        <taxon>Operophtera</taxon>
    </lineage>
</organism>
<keyword evidence="2" id="KW-0813">Transport</keyword>
<keyword evidence="19" id="KW-1185">Reference proteome</keyword>
<evidence type="ECO:0000256" key="14">
    <source>
        <dbReference type="ARBA" id="ARBA00023180"/>
    </source>
</evidence>
<dbReference type="Gene3D" id="3.40.50.410">
    <property type="entry name" value="von Willebrand factor, type A domain"/>
    <property type="match status" value="1"/>
</dbReference>
<dbReference type="GO" id="GO:0005245">
    <property type="term" value="F:voltage-gated calcium channel activity"/>
    <property type="evidence" value="ECO:0007669"/>
    <property type="project" value="TreeGrafter"/>
</dbReference>
<evidence type="ECO:0000256" key="9">
    <source>
        <dbReference type="ARBA" id="ARBA00022882"/>
    </source>
</evidence>
<keyword evidence="8" id="KW-0106">Calcium</keyword>
<dbReference type="InterPro" id="IPR013680">
    <property type="entry name" value="VDCC_a2/dsu"/>
</dbReference>
<dbReference type="InterPro" id="IPR036465">
    <property type="entry name" value="vWFA_dom_sf"/>
</dbReference>
<keyword evidence="15" id="KW-0407">Ion channel</keyword>
<keyword evidence="7 16" id="KW-0732">Signal</keyword>
<evidence type="ECO:0000256" key="4">
    <source>
        <dbReference type="ARBA" id="ARBA00022673"/>
    </source>
</evidence>
<keyword evidence="5" id="KW-0812">Transmembrane</keyword>
<reference evidence="18 19" key="1">
    <citation type="journal article" date="2015" name="Genome Biol. Evol.">
        <title>The genome of winter moth (Operophtera brumata) provides a genomic perspective on sexual dimorphism and phenology.</title>
        <authorList>
            <person name="Derks M.F."/>
            <person name="Smit S."/>
            <person name="Salis L."/>
            <person name="Schijlen E."/>
            <person name="Bossers A."/>
            <person name="Mateman C."/>
            <person name="Pijl A.S."/>
            <person name="de Ridder D."/>
            <person name="Groenen M.A."/>
            <person name="Visser M.E."/>
            <person name="Megens H.J."/>
        </authorList>
    </citation>
    <scope>NUCLEOTIDE SEQUENCE [LARGE SCALE GENOMIC DNA]</scope>
    <source>
        <strain evidence="18">WM2013NL</strain>
        <tissue evidence="18">Head and thorax</tissue>
    </source>
</reference>
<evidence type="ECO:0000256" key="2">
    <source>
        <dbReference type="ARBA" id="ARBA00022448"/>
    </source>
</evidence>
<sequence length="873" mass="100857">MQCLKFSLLLVLFLTPEPAPAWRADTVKTWARNLGDELWKLSESLTKTDQISKKYKQMNASVKKKDGNQILESSLRSVSTMLIRKINAVKCIHAKAEQLAKSFDYSLKKTENYTFDYCSAKYSAFSYENNFKPVQNDKWTVPEFAKDNPHYQNISLERDSHFYDISVNTNYSCVHVPTNIYYLEEEALNAILWSKGLNEVFTQNYKSDPSLSWQYFGSSNGILRFYPGMPWNKMEVDTYDCRVKSWYIEAATCSKDVIILFDVSGSMTGFKNYVARRTLRSLLDTLSNNDYVNVYTFKKEVAEVVNCFKGLVQATRENLNTLRDMLEPTNKGKKHKIPLDGNANLTQAYIKAFTTLKEVSVGGTQGCNQLVMVITDYVPGNLTEVFEEYNREVVHGETYIPVRVFTYLIGKEVTNVREITWMACLNRGFFVHIHSVEEVQQQVLKYINVIARPMILEGAEPPPTWTHANIDHTINGELQENYNSVDFVEVEQVDDGKGSRQLGQKIQELRKNLVNAQEGSMKGVEVLRISRVQHDYFFHELEGTPFSMGISLPKGYGDTELLLRDNPLEAKQGKDLTGINVTDYFRFSYRVHPDWVYCKYHYLEGHEAENPEMELWRFLVNLSENKIDITKKQYTEDAQTNCGNDTETRGKDDYYCNEDLVKQLVFDAKLTTPFFETWHASNEEKILAKEYDVSVRFIATSSGLTRWHYIFDTDKNEKVVFGDNHVTAIEETWYKAAVLQHMINKTLVIATRLPILDDIIQKKTPVQNEDGDITITASYAIFYKDGDFETPASVVGFEYSFTSFKKRFLEMTETTRNKNEFFGVINKYVLQSFVEEKIYDHVEVFNYQALCPLSRIPPEISSSWSLQTIVNRR</sequence>
<evidence type="ECO:0000256" key="15">
    <source>
        <dbReference type="ARBA" id="ARBA00023303"/>
    </source>
</evidence>
<dbReference type="SMART" id="SM00327">
    <property type="entry name" value="VWA"/>
    <property type="match status" value="1"/>
</dbReference>
<dbReference type="InterPro" id="IPR013608">
    <property type="entry name" value="VWA_N"/>
</dbReference>
<evidence type="ECO:0000256" key="1">
    <source>
        <dbReference type="ARBA" id="ARBA00004479"/>
    </source>
</evidence>
<feature type="signal peptide" evidence="16">
    <location>
        <begin position="1"/>
        <end position="21"/>
    </location>
</feature>
<keyword evidence="12" id="KW-0472">Membrane</keyword>
<keyword evidence="6" id="KW-0479">Metal-binding</keyword>
<evidence type="ECO:0000256" key="5">
    <source>
        <dbReference type="ARBA" id="ARBA00022692"/>
    </source>
</evidence>
<dbReference type="Proteomes" id="UP000037510">
    <property type="component" value="Unassembled WGS sequence"/>
</dbReference>
<proteinExistence type="predicted"/>
<keyword evidence="14" id="KW-0325">Glycoprotein</keyword>
<accession>A0A0L7L861</accession>
<evidence type="ECO:0000256" key="11">
    <source>
        <dbReference type="ARBA" id="ARBA00023065"/>
    </source>
</evidence>
<comment type="subcellular location">
    <subcellularLocation>
        <location evidence="1">Membrane</location>
        <topology evidence="1">Single-pass type I membrane protein</topology>
    </subcellularLocation>
</comment>
<evidence type="ECO:0000256" key="10">
    <source>
        <dbReference type="ARBA" id="ARBA00022989"/>
    </source>
</evidence>
<evidence type="ECO:0000256" key="6">
    <source>
        <dbReference type="ARBA" id="ARBA00022723"/>
    </source>
</evidence>
<keyword evidence="13" id="KW-1015">Disulfide bond</keyword>
<evidence type="ECO:0000259" key="17">
    <source>
        <dbReference type="PROSITE" id="PS50234"/>
    </source>
</evidence>
<name>A0A0L7L861_OPEBR</name>
<keyword evidence="11" id="KW-0406">Ion transport</keyword>
<evidence type="ECO:0000313" key="18">
    <source>
        <dbReference type="EMBL" id="KOB71481.1"/>
    </source>
</evidence>
<gene>
    <name evidence="18" type="ORF">OBRU01_10797</name>
</gene>
<protein>
    <recommendedName>
        <fullName evidence="17">VWFA domain-containing protein</fullName>
    </recommendedName>
</protein>
<keyword evidence="3" id="KW-0109">Calcium transport</keyword>
<feature type="chain" id="PRO_5005573086" description="VWFA domain-containing protein" evidence="16">
    <location>
        <begin position="22"/>
        <end position="873"/>
    </location>
</feature>
<keyword evidence="10" id="KW-1133">Transmembrane helix</keyword>
<dbReference type="STRING" id="104452.A0A0L7L861"/>
<dbReference type="PANTHER" id="PTHR10166">
    <property type="entry name" value="VOLTAGE-DEPENDENT CALCIUM CHANNEL SUBUNIT ALPHA-2/DELTA-RELATED"/>
    <property type="match status" value="1"/>
</dbReference>
<dbReference type="GO" id="GO:0005891">
    <property type="term" value="C:voltage-gated calcium channel complex"/>
    <property type="evidence" value="ECO:0007669"/>
    <property type="project" value="TreeGrafter"/>
</dbReference>
<evidence type="ECO:0000256" key="12">
    <source>
        <dbReference type="ARBA" id="ARBA00023136"/>
    </source>
</evidence>
<evidence type="ECO:0000313" key="19">
    <source>
        <dbReference type="Proteomes" id="UP000037510"/>
    </source>
</evidence>
<dbReference type="GO" id="GO:0046872">
    <property type="term" value="F:metal ion binding"/>
    <property type="evidence" value="ECO:0007669"/>
    <property type="project" value="UniProtKB-KW"/>
</dbReference>
<dbReference type="PANTHER" id="PTHR10166:SF31">
    <property type="entry name" value="CA[2+] CHANNEL MUSCLE-SPECIFIC ALPHA2_DELTA SUBUNIT, ISOFORM A"/>
    <property type="match status" value="1"/>
</dbReference>